<reference evidence="2 3" key="1">
    <citation type="submission" date="2019-06" db="EMBL/GenBank/DDBJ databases">
        <title>Complete genome sequence of Helicobacter suis SNTW101c.</title>
        <authorList>
            <person name="Rimbara E."/>
            <person name="Suzuki M."/>
            <person name="Matsui H."/>
            <person name="Nakamura M."/>
            <person name="Mori S."/>
            <person name="Shibayama K."/>
        </authorList>
    </citation>
    <scope>NUCLEOTIDE SEQUENCE [LARGE SCALE GENOMIC DNA]</scope>
    <source>
        <strain evidence="2 3">SNTW101c</strain>
    </source>
</reference>
<gene>
    <name evidence="1" type="ORF">NHP190020_07380</name>
    <name evidence="2" type="ORF">SNTW_03180</name>
</gene>
<keyword evidence="4" id="KW-1185">Reference proteome</keyword>
<dbReference type="EMBL" id="AP019774">
    <property type="protein sequence ID" value="BCD69673.1"/>
    <property type="molecule type" value="Genomic_DNA"/>
</dbReference>
<evidence type="ECO:0000313" key="3">
    <source>
        <dbReference type="Proteomes" id="UP000317935"/>
    </source>
</evidence>
<organism evidence="2 3">
    <name type="scientific">Helicobacter suis</name>
    <dbReference type="NCBI Taxonomy" id="104628"/>
    <lineage>
        <taxon>Bacteria</taxon>
        <taxon>Pseudomonadati</taxon>
        <taxon>Campylobacterota</taxon>
        <taxon>Epsilonproteobacteria</taxon>
        <taxon>Campylobacterales</taxon>
        <taxon>Helicobacteraceae</taxon>
        <taxon>Helicobacter</taxon>
    </lineage>
</organism>
<accession>A0A6J4CY91</accession>
<dbReference type="Proteomes" id="UP000317935">
    <property type="component" value="Chromosome"/>
</dbReference>
<dbReference type="EMBL" id="AP023036">
    <property type="protein sequence ID" value="BCD45699.1"/>
    <property type="molecule type" value="Genomic_DNA"/>
</dbReference>
<dbReference type="AlphaFoldDB" id="A0A6J4CY91"/>
<sequence>MCAGLRNIATTCDYLRAAIRFRKPFVETIPIDIEVKIEQFKVYTDTYNANKKFYTRLAKRTHCTYHILPLRKATNELAEIFN</sequence>
<proteinExistence type="predicted"/>
<evidence type="ECO:0000313" key="2">
    <source>
        <dbReference type="EMBL" id="BCD69673.1"/>
    </source>
</evidence>
<protein>
    <submittedName>
        <fullName evidence="2">Uncharacterized protein</fullName>
    </submittedName>
</protein>
<dbReference type="Proteomes" id="UP000509742">
    <property type="component" value="Chromosome"/>
</dbReference>
<evidence type="ECO:0000313" key="1">
    <source>
        <dbReference type="EMBL" id="BCD45699.1"/>
    </source>
</evidence>
<evidence type="ECO:0000313" key="4">
    <source>
        <dbReference type="Proteomes" id="UP000509742"/>
    </source>
</evidence>
<reference evidence="1 4" key="2">
    <citation type="submission" date="2020-04" db="EMBL/GenBank/DDBJ databases">
        <title>Genomic analysis of gastric non-Helicobacter pylori Helicobacters isolated in Japan.</title>
        <authorList>
            <person name="Suzuki M."/>
            <person name="Rimbara E."/>
        </authorList>
    </citation>
    <scope>NUCLEOTIDE SEQUENCE [LARGE SCALE GENOMIC DNA]</scope>
    <source>
        <strain evidence="1 4">NHP19-0020</strain>
    </source>
</reference>
<name>A0A6J4CY91_9HELI</name>